<evidence type="ECO:0000256" key="1">
    <source>
        <dbReference type="SAM" id="SignalP"/>
    </source>
</evidence>
<dbReference type="Proteomes" id="UP000664654">
    <property type="component" value="Unassembled WGS sequence"/>
</dbReference>
<organism evidence="2 3">
    <name type="scientific">Bowmanella dokdonensis</name>
    <dbReference type="NCBI Taxonomy" id="751969"/>
    <lineage>
        <taxon>Bacteria</taxon>
        <taxon>Pseudomonadati</taxon>
        <taxon>Pseudomonadota</taxon>
        <taxon>Gammaproteobacteria</taxon>
        <taxon>Alteromonadales</taxon>
        <taxon>Alteromonadaceae</taxon>
        <taxon>Bowmanella</taxon>
    </lineage>
</organism>
<protein>
    <submittedName>
        <fullName evidence="2">Alginate export family protein</fullName>
    </submittedName>
</protein>
<dbReference type="RefSeq" id="WP_206573532.1">
    <property type="nucleotide sequence ID" value="NZ_JAFKCV010000004.1"/>
</dbReference>
<keyword evidence="1" id="KW-0732">Signal</keyword>
<feature type="chain" id="PRO_5037343583" evidence="1">
    <location>
        <begin position="22"/>
        <end position="413"/>
    </location>
</feature>
<evidence type="ECO:0000313" key="2">
    <source>
        <dbReference type="EMBL" id="MBN7825424.1"/>
    </source>
</evidence>
<proteinExistence type="predicted"/>
<keyword evidence="3" id="KW-1185">Reference proteome</keyword>
<dbReference type="Gene3D" id="2.40.160.10">
    <property type="entry name" value="Porin"/>
    <property type="match status" value="1"/>
</dbReference>
<accession>A0A939DMD0</accession>
<dbReference type="InterPro" id="IPR023614">
    <property type="entry name" value="Porin_dom_sf"/>
</dbReference>
<sequence>MTKFRWWLLTLLSLSYGLSQAQEFSHETSLRWRYHEVRDPVRGDARAHTLRAAVGGQWTLDSWLVKAELEGVAAFEDDYNSVTVTRPTSPIPDPQGLELNQLFLRYDSSANWVLDMGRQTLALAEERHVSPASIWQNDQTFDALSFNYRDLMHWSFQYSYLHGVNRIFGSDADPLLPENDIRYETDPQRPVGEWGRHRHQSHLLHLTYKHGPGLSVSSYLYSLDNQDAAIFSTNTLGLRLEHVFKPASVKYEYSLELAHQWDKADNPWDYHADFYVIEVGAQYQSHQLSLAQERRGQQNGFAFITPLGDNHRYLGWADLFSGYQISLGIRDTFATYRGRSGKLRWRLVAHEFSGLSDSLRIGHELDLELAYRFDRKWEGKMVLARYWADQGYPGLTHTTEDLTSWFLSLSYNL</sequence>
<reference evidence="2" key="1">
    <citation type="submission" date="2021-03" db="EMBL/GenBank/DDBJ databases">
        <title>novel species isolated from a fishpond in China.</title>
        <authorList>
            <person name="Lu H."/>
            <person name="Cai Z."/>
        </authorList>
    </citation>
    <scope>NUCLEOTIDE SEQUENCE</scope>
    <source>
        <strain evidence="2">JCM 30855</strain>
    </source>
</reference>
<name>A0A939DMD0_9ALTE</name>
<feature type="signal peptide" evidence="1">
    <location>
        <begin position="1"/>
        <end position="21"/>
    </location>
</feature>
<evidence type="ECO:0000313" key="3">
    <source>
        <dbReference type="Proteomes" id="UP000664654"/>
    </source>
</evidence>
<comment type="caution">
    <text evidence="2">The sequence shown here is derived from an EMBL/GenBank/DDBJ whole genome shotgun (WGS) entry which is preliminary data.</text>
</comment>
<dbReference type="AlphaFoldDB" id="A0A939DMD0"/>
<dbReference type="EMBL" id="JAFKCV010000004">
    <property type="protein sequence ID" value="MBN7825424.1"/>
    <property type="molecule type" value="Genomic_DNA"/>
</dbReference>
<gene>
    <name evidence="2" type="ORF">J0A66_09345</name>
</gene>